<dbReference type="OrthoDB" id="9786703at2"/>
<evidence type="ECO:0000256" key="2">
    <source>
        <dbReference type="ARBA" id="ARBA00023027"/>
    </source>
</evidence>
<dbReference type="InterPro" id="IPR006115">
    <property type="entry name" value="6PGDH_NADP-bd"/>
</dbReference>
<dbReference type="InterPro" id="IPR013328">
    <property type="entry name" value="6PGD_dom2"/>
</dbReference>
<comment type="caution">
    <text evidence="6">The sequence shown here is derived from an EMBL/GenBank/DDBJ whole genome shotgun (WGS) entry which is preliminary data.</text>
</comment>
<reference evidence="6 7" key="1">
    <citation type="submission" date="2018-06" db="EMBL/GenBank/DDBJ databases">
        <title>Comparative analysis of microorganisms from saline springs in Andes Mountain Range, Colombia.</title>
        <authorList>
            <person name="Rubin E."/>
        </authorList>
    </citation>
    <scope>NUCLEOTIDE SEQUENCE [LARGE SCALE GENOMIC DNA]</scope>
    <source>
        <strain evidence="6 7">USBA-857</strain>
    </source>
</reference>
<dbReference type="PANTHER" id="PTHR43580:SF2">
    <property type="entry name" value="CYTOKINE-LIKE NUCLEAR FACTOR N-PAC"/>
    <property type="match status" value="1"/>
</dbReference>
<keyword evidence="2" id="KW-0520">NAD</keyword>
<dbReference type="GO" id="GO:0016491">
    <property type="term" value="F:oxidoreductase activity"/>
    <property type="evidence" value="ECO:0007669"/>
    <property type="project" value="UniProtKB-KW"/>
</dbReference>
<dbReference type="GO" id="GO:0016054">
    <property type="term" value="P:organic acid catabolic process"/>
    <property type="evidence" value="ECO:0007669"/>
    <property type="project" value="UniProtKB-ARBA"/>
</dbReference>
<feature type="domain" description="6-phosphogluconate dehydrogenase NADP-binding" evidence="4">
    <location>
        <begin position="3"/>
        <end position="162"/>
    </location>
</feature>
<dbReference type="InterPro" id="IPR002204">
    <property type="entry name" value="3-OH-isobutyrate_DH-rel_CS"/>
</dbReference>
<sequence length="288" mass="30881">MNVTFIGLGIMGGRMARNLLDNPAVSLTVFNRSPEPMAALESAGATRATSYAQAVEQADIVFTMLPSPEVVETVAFAEDGFVAAMPQGALWVDCSTVNPSFSRDAAQRAQASGLRFVDAPVAGTKQPAEDGTLTFLVGGEARELETLEPLLESMGRKTLHVGAVGQGSAFKMLVNAQLAQSMLVYAETALLGEKLGFSKDFLMDMLPNLPVSAPFLAGKAELIREGDYEAQFPLEWMHKDLHLLEQTAHEADQPLYLASLAKSLYGSAKQAGRGRDDFSAIHAFLGRE</sequence>
<evidence type="ECO:0000256" key="1">
    <source>
        <dbReference type="ARBA" id="ARBA00023002"/>
    </source>
</evidence>
<evidence type="ECO:0000313" key="7">
    <source>
        <dbReference type="Proteomes" id="UP000249700"/>
    </source>
</evidence>
<dbReference type="InterPro" id="IPR008927">
    <property type="entry name" value="6-PGluconate_DH-like_C_sf"/>
</dbReference>
<dbReference type="GO" id="GO:0050661">
    <property type="term" value="F:NADP binding"/>
    <property type="evidence" value="ECO:0007669"/>
    <property type="project" value="InterPro"/>
</dbReference>
<dbReference type="InterPro" id="IPR015815">
    <property type="entry name" value="HIBADH-related"/>
</dbReference>
<keyword evidence="1" id="KW-0560">Oxidoreductase</keyword>
<proteinExistence type="predicted"/>
<dbReference type="EMBL" id="QLSX01000002">
    <property type="protein sequence ID" value="RAR63478.1"/>
    <property type="molecule type" value="Genomic_DNA"/>
</dbReference>
<dbReference type="Proteomes" id="UP000249700">
    <property type="component" value="Unassembled WGS sequence"/>
</dbReference>
<dbReference type="RefSeq" id="WP_112053797.1">
    <property type="nucleotide sequence ID" value="NZ_QLSX01000002.1"/>
</dbReference>
<dbReference type="Pfam" id="PF14833">
    <property type="entry name" value="NAD_binding_11"/>
    <property type="match status" value="1"/>
</dbReference>
<protein>
    <submittedName>
        <fullName evidence="6">3-hydroxyisobutyrate dehydrogenase/glyoxylate/succinic semialdehyde reductase</fullName>
    </submittedName>
</protein>
<evidence type="ECO:0000259" key="5">
    <source>
        <dbReference type="Pfam" id="PF14833"/>
    </source>
</evidence>
<name>A0A328XTQ2_9GAMM</name>
<dbReference type="AlphaFoldDB" id="A0A328XTQ2"/>
<dbReference type="Gene3D" id="1.10.1040.10">
    <property type="entry name" value="N-(1-d-carboxylethyl)-l-norvaline Dehydrogenase, domain 2"/>
    <property type="match status" value="1"/>
</dbReference>
<dbReference type="PROSITE" id="PS00895">
    <property type="entry name" value="3_HYDROXYISOBUT_DH"/>
    <property type="match status" value="1"/>
</dbReference>
<evidence type="ECO:0000256" key="3">
    <source>
        <dbReference type="PIRSR" id="PIRSR000103-1"/>
    </source>
</evidence>
<dbReference type="InterPro" id="IPR029154">
    <property type="entry name" value="HIBADH-like_NADP-bd"/>
</dbReference>
<evidence type="ECO:0000313" key="6">
    <source>
        <dbReference type="EMBL" id="RAR63478.1"/>
    </source>
</evidence>
<dbReference type="PANTHER" id="PTHR43580">
    <property type="entry name" value="OXIDOREDUCTASE GLYR1-RELATED"/>
    <property type="match status" value="1"/>
</dbReference>
<feature type="domain" description="3-hydroxyisobutyrate dehydrogenase-like NAD-binding" evidence="5">
    <location>
        <begin position="165"/>
        <end position="282"/>
    </location>
</feature>
<evidence type="ECO:0000259" key="4">
    <source>
        <dbReference type="Pfam" id="PF03446"/>
    </source>
</evidence>
<dbReference type="InterPro" id="IPR036291">
    <property type="entry name" value="NAD(P)-bd_dom_sf"/>
</dbReference>
<dbReference type="Gene3D" id="3.40.50.720">
    <property type="entry name" value="NAD(P)-binding Rossmann-like Domain"/>
    <property type="match status" value="1"/>
</dbReference>
<feature type="active site" evidence="3">
    <location>
        <position position="171"/>
    </location>
</feature>
<organism evidence="6 7">
    <name type="scientific">Onishia taeanensis</name>
    <dbReference type="NCBI Taxonomy" id="284577"/>
    <lineage>
        <taxon>Bacteria</taxon>
        <taxon>Pseudomonadati</taxon>
        <taxon>Pseudomonadota</taxon>
        <taxon>Gammaproteobacteria</taxon>
        <taxon>Oceanospirillales</taxon>
        <taxon>Halomonadaceae</taxon>
        <taxon>Onishia</taxon>
    </lineage>
</organism>
<dbReference type="SUPFAM" id="SSF48179">
    <property type="entry name" value="6-phosphogluconate dehydrogenase C-terminal domain-like"/>
    <property type="match status" value="1"/>
</dbReference>
<dbReference type="SUPFAM" id="SSF51735">
    <property type="entry name" value="NAD(P)-binding Rossmann-fold domains"/>
    <property type="match status" value="1"/>
</dbReference>
<dbReference type="PIRSF" id="PIRSF000103">
    <property type="entry name" value="HIBADH"/>
    <property type="match status" value="1"/>
</dbReference>
<dbReference type="InterPro" id="IPR051265">
    <property type="entry name" value="HIBADH-related_NP60_sf"/>
</dbReference>
<accession>A0A328XTQ2</accession>
<dbReference type="GO" id="GO:0051287">
    <property type="term" value="F:NAD binding"/>
    <property type="evidence" value="ECO:0007669"/>
    <property type="project" value="InterPro"/>
</dbReference>
<gene>
    <name evidence="6" type="ORF">BCL93_102217</name>
</gene>
<dbReference type="Pfam" id="PF03446">
    <property type="entry name" value="NAD_binding_2"/>
    <property type="match status" value="1"/>
</dbReference>